<feature type="transmembrane region" description="Helical" evidence="1">
    <location>
        <begin position="6"/>
        <end position="23"/>
    </location>
</feature>
<dbReference type="RefSeq" id="WP_154076696.1">
    <property type="nucleotide sequence ID" value="NZ_CP045929.1"/>
</dbReference>
<evidence type="ECO:0000313" key="2">
    <source>
        <dbReference type="EMBL" id="QGK70113.1"/>
    </source>
</evidence>
<evidence type="ECO:0000256" key="1">
    <source>
        <dbReference type="SAM" id="Phobius"/>
    </source>
</evidence>
<protein>
    <submittedName>
        <fullName evidence="2">Uncharacterized protein</fullName>
    </submittedName>
</protein>
<evidence type="ECO:0000313" key="3">
    <source>
        <dbReference type="Proteomes" id="UP000371041"/>
    </source>
</evidence>
<keyword evidence="1" id="KW-0812">Transmembrane</keyword>
<dbReference type="AlphaFoldDB" id="A0A5Q3Q709"/>
<organism evidence="2 3">
    <name type="scientific">Allosaccharopolyspora coralli</name>
    <dbReference type="NCBI Taxonomy" id="2665642"/>
    <lineage>
        <taxon>Bacteria</taxon>
        <taxon>Bacillati</taxon>
        <taxon>Actinomycetota</taxon>
        <taxon>Actinomycetes</taxon>
        <taxon>Pseudonocardiales</taxon>
        <taxon>Pseudonocardiaceae</taxon>
        <taxon>Allosaccharopolyspora</taxon>
    </lineage>
</organism>
<keyword evidence="1" id="KW-0472">Membrane</keyword>
<keyword evidence="1" id="KW-1133">Transmembrane helix</keyword>
<dbReference type="KEGG" id="sace:GIY23_11770"/>
<gene>
    <name evidence="2" type="ORF">GIY23_11770</name>
</gene>
<accession>A0A5Q3Q709</accession>
<dbReference type="Proteomes" id="UP000371041">
    <property type="component" value="Chromosome"/>
</dbReference>
<dbReference type="EMBL" id="CP045929">
    <property type="protein sequence ID" value="QGK70113.1"/>
    <property type="molecule type" value="Genomic_DNA"/>
</dbReference>
<proteinExistence type="predicted"/>
<keyword evidence="3" id="KW-1185">Reference proteome</keyword>
<name>A0A5Q3Q709_9PSEU</name>
<reference evidence="3" key="1">
    <citation type="submission" date="2019-11" db="EMBL/GenBank/DDBJ databases">
        <title>The complete genome sequence of Saccharopolyspora sp. E2A.</title>
        <authorList>
            <person name="Zhang G."/>
        </authorList>
    </citation>
    <scope>NUCLEOTIDE SEQUENCE [LARGE SCALE GENOMIC DNA]</scope>
    <source>
        <strain evidence="3">E2A</strain>
    </source>
</reference>
<sequence length="45" mass="5231">MIEIWAAMLVTAVVAFVIAAVATRRERLRMHHHDRRGERHSHLVS</sequence>